<dbReference type="Pfam" id="PF13023">
    <property type="entry name" value="HD_3"/>
    <property type="match status" value="1"/>
</dbReference>
<dbReference type="SUPFAM" id="SSF109604">
    <property type="entry name" value="HD-domain/PDEase-like"/>
    <property type="match status" value="1"/>
</dbReference>
<evidence type="ECO:0000256" key="4">
    <source>
        <dbReference type="ARBA" id="ARBA00001946"/>
    </source>
</evidence>
<organism evidence="14 15">
    <name type="scientific">Tuber magnatum</name>
    <name type="common">white Piedmont truffle</name>
    <dbReference type="NCBI Taxonomy" id="42249"/>
    <lineage>
        <taxon>Eukaryota</taxon>
        <taxon>Fungi</taxon>
        <taxon>Dikarya</taxon>
        <taxon>Ascomycota</taxon>
        <taxon>Pezizomycotina</taxon>
        <taxon>Pezizomycetes</taxon>
        <taxon>Pezizales</taxon>
        <taxon>Tuberaceae</taxon>
        <taxon>Tuber</taxon>
    </lineage>
</organism>
<evidence type="ECO:0000256" key="7">
    <source>
        <dbReference type="ARBA" id="ARBA00011738"/>
    </source>
</evidence>
<dbReference type="EC" id="3.1.3.89" evidence="8"/>
<evidence type="ECO:0000256" key="9">
    <source>
        <dbReference type="ARBA" id="ARBA00022723"/>
    </source>
</evidence>
<comment type="function">
    <text evidence="5">Catalyzes the dephosphorylation of the nucleoside 5'-monophosphates deoxyadenosine monophosphate (dAMP), deoxycytidine monophosphate (dCMP), deoxyguanosine monophosphate (dGMP) and deoxythymidine monophosphate (dTMP).</text>
</comment>
<dbReference type="GO" id="GO:0002953">
    <property type="term" value="F:5'-deoxynucleotidase activity"/>
    <property type="evidence" value="ECO:0007669"/>
    <property type="project" value="UniProtKB-EC"/>
</dbReference>
<dbReference type="PANTHER" id="PTHR11845:SF13">
    <property type="entry name" value="5'-DEOXYNUCLEOTIDASE HDDC2"/>
    <property type="match status" value="1"/>
</dbReference>
<proteinExistence type="inferred from homology"/>
<dbReference type="AlphaFoldDB" id="A0A317SK95"/>
<evidence type="ECO:0000256" key="5">
    <source>
        <dbReference type="ARBA" id="ARBA00004074"/>
    </source>
</evidence>
<name>A0A317SK95_9PEZI</name>
<dbReference type="GO" id="GO:0005737">
    <property type="term" value="C:cytoplasm"/>
    <property type="evidence" value="ECO:0007669"/>
    <property type="project" value="TreeGrafter"/>
</dbReference>
<dbReference type="InterPro" id="IPR006674">
    <property type="entry name" value="HD_domain"/>
</dbReference>
<gene>
    <name evidence="14" type="ORF">C7212DRAFT_330129</name>
</gene>
<comment type="similarity">
    <text evidence="6">Belongs to the HDDC2 family.</text>
</comment>
<dbReference type="EMBL" id="PYWC01000069">
    <property type="protein sequence ID" value="PWW74010.1"/>
    <property type="molecule type" value="Genomic_DNA"/>
</dbReference>
<evidence type="ECO:0000256" key="12">
    <source>
        <dbReference type="ARBA" id="ARBA00023285"/>
    </source>
</evidence>
<comment type="catalytic activity">
    <reaction evidence="1">
        <text>a 2'-deoxyribonucleoside 5'-phosphate + H2O = a 2'-deoxyribonucleoside + phosphate</text>
        <dbReference type="Rhea" id="RHEA:36167"/>
        <dbReference type="ChEBI" id="CHEBI:15377"/>
        <dbReference type="ChEBI" id="CHEBI:18274"/>
        <dbReference type="ChEBI" id="CHEBI:43474"/>
        <dbReference type="ChEBI" id="CHEBI:65317"/>
        <dbReference type="EC" id="3.1.3.89"/>
    </reaction>
</comment>
<evidence type="ECO:0000256" key="8">
    <source>
        <dbReference type="ARBA" id="ARBA00012964"/>
    </source>
</evidence>
<evidence type="ECO:0000256" key="3">
    <source>
        <dbReference type="ARBA" id="ARBA00001941"/>
    </source>
</evidence>
<dbReference type="STRING" id="42249.A0A317SK95"/>
<evidence type="ECO:0000313" key="14">
    <source>
        <dbReference type="EMBL" id="PWW74010.1"/>
    </source>
</evidence>
<keyword evidence="15" id="KW-1185">Reference proteome</keyword>
<feature type="domain" description="HD/PDEase" evidence="13">
    <location>
        <begin position="66"/>
        <end position="186"/>
    </location>
</feature>
<comment type="caution">
    <text evidence="14">The sequence shown here is derived from an EMBL/GenBank/DDBJ whole genome shotgun (WGS) entry which is preliminary data.</text>
</comment>
<reference evidence="14 15" key="1">
    <citation type="submission" date="2018-03" db="EMBL/GenBank/DDBJ databases">
        <title>Genomes of Pezizomycetes fungi and the evolution of truffles.</title>
        <authorList>
            <person name="Murat C."/>
            <person name="Payen T."/>
            <person name="Noel B."/>
            <person name="Kuo A."/>
            <person name="Martin F.M."/>
        </authorList>
    </citation>
    <scope>NUCLEOTIDE SEQUENCE [LARGE SCALE GENOMIC DNA]</scope>
    <source>
        <strain evidence="14">091103-1</strain>
    </source>
</reference>
<keyword evidence="9" id="KW-0479">Metal-binding</keyword>
<dbReference type="SMART" id="SM00471">
    <property type="entry name" value="HDc"/>
    <property type="match status" value="1"/>
</dbReference>
<sequence>MSKTPPQVVGSNANNFIQNWSLDAVLKSIPATTTVTSPSSPLAFLHIIERLKTTPREGWRKHGILHGESISDHMYRMSVITMLCPPEHNVDKDRCIKLAIVHDMAEALVGDITPPDNIEKVEKHRRELEAMQYIVNTLLKPVSEVIAKDFMDLWMEYETGKTPEAVFVKDVDRFELICQTIEYEKKYEAQKDLKEFLHVRESIKNDFVKKWAEDAMREREDFWRNAGVESIVP</sequence>
<dbReference type="Proteomes" id="UP000246991">
    <property type="component" value="Unassembled WGS sequence"/>
</dbReference>
<dbReference type="Gene3D" id="1.10.3210.10">
    <property type="entry name" value="Hypothetical protein af1432"/>
    <property type="match status" value="1"/>
</dbReference>
<evidence type="ECO:0000259" key="13">
    <source>
        <dbReference type="SMART" id="SM00471"/>
    </source>
</evidence>
<dbReference type="GO" id="GO:0046872">
    <property type="term" value="F:metal ion binding"/>
    <property type="evidence" value="ECO:0007669"/>
    <property type="project" value="UniProtKB-KW"/>
</dbReference>
<comment type="subunit">
    <text evidence="7">Homodimer.</text>
</comment>
<evidence type="ECO:0000256" key="1">
    <source>
        <dbReference type="ARBA" id="ARBA00001638"/>
    </source>
</evidence>
<evidence type="ECO:0000256" key="6">
    <source>
        <dbReference type="ARBA" id="ARBA00009999"/>
    </source>
</evidence>
<comment type="cofactor">
    <cofactor evidence="4">
        <name>Mg(2+)</name>
        <dbReference type="ChEBI" id="CHEBI:18420"/>
    </cofactor>
</comment>
<dbReference type="GO" id="GO:0009159">
    <property type="term" value="P:deoxyribonucleoside monophosphate catabolic process"/>
    <property type="evidence" value="ECO:0007669"/>
    <property type="project" value="UniProtKB-ARBA"/>
</dbReference>
<protein>
    <recommendedName>
        <fullName evidence="8">5'-deoxynucleotidase</fullName>
        <ecNumber evidence="8">3.1.3.89</ecNumber>
    </recommendedName>
</protein>
<dbReference type="FunFam" id="1.10.3210.10:FF:000011">
    <property type="entry name" value="HD domain-containing protein 2"/>
    <property type="match status" value="1"/>
</dbReference>
<dbReference type="InterPro" id="IPR003607">
    <property type="entry name" value="HD/PDEase_dom"/>
</dbReference>
<keyword evidence="12" id="KW-0170">Cobalt</keyword>
<accession>A0A317SK95</accession>
<comment type="cofactor">
    <cofactor evidence="2">
        <name>Mn(2+)</name>
        <dbReference type="ChEBI" id="CHEBI:29035"/>
    </cofactor>
</comment>
<comment type="cofactor">
    <cofactor evidence="3">
        <name>Co(2+)</name>
        <dbReference type="ChEBI" id="CHEBI:48828"/>
    </cofactor>
</comment>
<dbReference type="InterPro" id="IPR039356">
    <property type="entry name" value="YfbR/HDDC2"/>
</dbReference>
<evidence type="ECO:0000256" key="11">
    <source>
        <dbReference type="ARBA" id="ARBA00022842"/>
    </source>
</evidence>
<evidence type="ECO:0000256" key="2">
    <source>
        <dbReference type="ARBA" id="ARBA00001936"/>
    </source>
</evidence>
<evidence type="ECO:0000256" key="10">
    <source>
        <dbReference type="ARBA" id="ARBA00022801"/>
    </source>
</evidence>
<dbReference type="OrthoDB" id="10254258at2759"/>
<dbReference type="PANTHER" id="PTHR11845">
    <property type="entry name" value="5'-DEOXYNUCLEOTIDASE HDDC2"/>
    <property type="match status" value="1"/>
</dbReference>
<keyword evidence="10" id="KW-0378">Hydrolase</keyword>
<evidence type="ECO:0000313" key="15">
    <source>
        <dbReference type="Proteomes" id="UP000246991"/>
    </source>
</evidence>
<keyword evidence="11" id="KW-0460">Magnesium</keyword>